<accession>A0A2W7FYH1</accession>
<keyword evidence="1" id="KW-0732">Signal</keyword>
<sequence>MKKRKLLLSLPLVFTLPIISIACSEPWDKNKHTELENFEKFVEEFPKELNYFYAHPYEENFTPKPNPRKLTETDELFEYSWDDFRYNVDHLGKRRYHDGKKNNLDYTRLISSPALLSFSHEKSYFRQVYDNWNYLPTNGILNDKKYSIGFIIMVEYQYLLNEFESLLRNVFFNRKHEYKYSNFLNNSDYEKNEVNFKEWTKFIDLEERTKFITSKIEDLPTGDTKYTVKHLLINIRFGYRDEDGRIRSKKDYLKYIDLIS</sequence>
<dbReference type="EMBL" id="QKUB01000025">
    <property type="protein sequence ID" value="PZV97724.1"/>
    <property type="molecule type" value="Genomic_DNA"/>
</dbReference>
<dbReference type="PROSITE" id="PS51257">
    <property type="entry name" value="PROKAR_LIPOPROTEIN"/>
    <property type="match status" value="1"/>
</dbReference>
<organism evidence="2 3">
    <name type="scientific">Metamycoplasma auris</name>
    <dbReference type="NCBI Taxonomy" id="51363"/>
    <lineage>
        <taxon>Bacteria</taxon>
        <taxon>Bacillati</taxon>
        <taxon>Mycoplasmatota</taxon>
        <taxon>Mycoplasmoidales</taxon>
        <taxon>Metamycoplasmataceae</taxon>
        <taxon>Metamycoplasma</taxon>
    </lineage>
</organism>
<protein>
    <recommendedName>
        <fullName evidence="4">Lipoprotein</fullName>
    </recommendedName>
</protein>
<reference evidence="2 3" key="1">
    <citation type="submission" date="2018-06" db="EMBL/GenBank/DDBJ databases">
        <title>Genomic Encyclopedia of Archaeal and Bacterial Type Strains, Phase II (KMG-II): from individual species to whole genera.</title>
        <authorList>
            <person name="Goeker M."/>
        </authorList>
    </citation>
    <scope>NUCLEOTIDE SEQUENCE [LARGE SCALE GENOMIC DNA]</scope>
    <source>
        <strain evidence="2 3">ATCC 51348</strain>
    </source>
</reference>
<dbReference type="Proteomes" id="UP000249646">
    <property type="component" value="Unassembled WGS sequence"/>
</dbReference>
<dbReference type="AlphaFoldDB" id="A0A2W7FYH1"/>
<evidence type="ECO:0000313" key="2">
    <source>
        <dbReference type="EMBL" id="PZV97724.1"/>
    </source>
</evidence>
<evidence type="ECO:0000256" key="1">
    <source>
        <dbReference type="SAM" id="SignalP"/>
    </source>
</evidence>
<evidence type="ECO:0000313" key="3">
    <source>
        <dbReference type="Proteomes" id="UP000249646"/>
    </source>
</evidence>
<feature type="chain" id="PRO_5015937004" description="Lipoprotein" evidence="1">
    <location>
        <begin position="23"/>
        <end position="260"/>
    </location>
</feature>
<proteinExistence type="predicted"/>
<gene>
    <name evidence="2" type="ORF">BCF89_1251</name>
</gene>
<keyword evidence="3" id="KW-1185">Reference proteome</keyword>
<name>A0A2W7FYH1_9BACT</name>
<comment type="caution">
    <text evidence="2">The sequence shown here is derived from an EMBL/GenBank/DDBJ whole genome shotgun (WGS) entry which is preliminary data.</text>
</comment>
<feature type="signal peptide" evidence="1">
    <location>
        <begin position="1"/>
        <end position="22"/>
    </location>
</feature>
<evidence type="ECO:0008006" key="4">
    <source>
        <dbReference type="Google" id="ProtNLM"/>
    </source>
</evidence>